<evidence type="ECO:0000256" key="1">
    <source>
        <dbReference type="ARBA" id="ARBA00001974"/>
    </source>
</evidence>
<evidence type="ECO:0000259" key="6">
    <source>
        <dbReference type="Pfam" id="PF04324"/>
    </source>
</evidence>
<dbReference type="SUPFAM" id="SSF51905">
    <property type="entry name" value="FAD/NAD(P)-binding domain"/>
    <property type="match status" value="1"/>
</dbReference>
<evidence type="ECO:0000313" key="10">
    <source>
        <dbReference type="Proteomes" id="UP000297890"/>
    </source>
</evidence>
<keyword evidence="3" id="KW-0285">Flavoprotein</keyword>
<dbReference type="Gene3D" id="3.50.50.60">
    <property type="entry name" value="FAD/NAD(P)-binding domain"/>
    <property type="match status" value="2"/>
</dbReference>
<keyword evidence="4" id="KW-0274">FAD</keyword>
<proteinExistence type="inferred from homology"/>
<feature type="domain" description="NADH-rubredoxin oxidoreductase C-terminal" evidence="8">
    <location>
        <begin position="326"/>
        <end position="394"/>
    </location>
</feature>
<comment type="similarity">
    <text evidence="2">Belongs to the FAD-dependent oxidoreductase family.</text>
</comment>
<feature type="domain" description="FAD/NAD(P)-binding" evidence="7">
    <location>
        <begin position="19"/>
        <end position="306"/>
    </location>
</feature>
<dbReference type="PANTHER" id="PTHR43429">
    <property type="entry name" value="PYRIDINE NUCLEOTIDE-DISULFIDE OXIDOREDUCTASE DOMAIN-CONTAINING"/>
    <property type="match status" value="1"/>
</dbReference>
<dbReference type="GO" id="GO:0016491">
    <property type="term" value="F:oxidoreductase activity"/>
    <property type="evidence" value="ECO:0007669"/>
    <property type="project" value="InterPro"/>
</dbReference>
<dbReference type="InterPro" id="IPR016156">
    <property type="entry name" value="FAD/NAD-linked_Rdtase_dimer_sf"/>
</dbReference>
<dbReference type="InterPro" id="IPR041575">
    <property type="entry name" value="Rubredoxin_C"/>
</dbReference>
<sequence>MQVMQPERTSSMPTEGVAMVVGAGPVGVRVAQEIRRRLPNRPLVVFGAETWQPYNRIRLSSALAGELPWSQLGTDLRLPEDPLTRVHLGCTVTRIDRIARTVTDAQGDVHPYAELILATGSRPHIPDIPGTGRSGVFTFRDMDDAQRLLARRVRSRRTVVLGGGLLGLESARAMARHHTEVWVVEHNDRLMPRQLDAEGSAVLKARVETLGIRICLGDGVMAILGDRQVTGIRLRSGAIIACDTVVVATGIRPNIQLALDAGIAVGRGIKVDDAMRTADPQIYAVGECAEHRGVVYGLVAPGFEQAGVAAHALAGGQSRYPGSVASTRLKVLSTPVFSMGEAGAEQSLDAAREAVYRNETGDYRKLVIRRGRLIGALAVGPWSELASIQEALLRQRRIWPWQRDRFRRTGSPWPEQERDHVAQWPATATVCNCMGVTRGTLSNAMQAGCRTAEALSAETGASTVCGSCRPLVQELVGGAPQRQAVPRAGALVTVATLTVALIVLMSAVPISFPDSAEWSWRWDQLWRDAFYKQVSGFSLLGFMVLLGLLGLRKRVKAVRFGDFAAWRLVHVVLGAAALAVLLLHTGGRLGHGLNAALALTLIGLTVAGGLAGMTIGREHAVAVRSGRRLRRLTTNLHIAALWPLPVLLVFHILKFYWY</sequence>
<feature type="transmembrane region" description="Helical" evidence="5">
    <location>
        <begin position="488"/>
        <end position="510"/>
    </location>
</feature>
<keyword evidence="5" id="KW-0812">Transmembrane</keyword>
<feature type="transmembrane region" description="Helical" evidence="5">
    <location>
        <begin position="636"/>
        <end position="657"/>
    </location>
</feature>
<reference evidence="9 10" key="1">
    <citation type="journal article" date="2019" name="ISME J.">
        <title>Candidatus Macondimonas diazotrophica, a novel gammaproteobacterial genus dominating crude-oil-contaminated coastal sediments.</title>
        <authorList>
            <person name="Karthikeyan S."/>
            <person name="Konstantinidis K."/>
        </authorList>
    </citation>
    <scope>NUCLEOTIDE SEQUENCE [LARGE SCALE GENOMIC DNA]</scope>
    <source>
        <strain evidence="9 10">KTK01</strain>
    </source>
</reference>
<dbReference type="Pfam" id="PF04324">
    <property type="entry name" value="Fer2_BFD"/>
    <property type="match status" value="1"/>
</dbReference>
<comment type="caution">
    <text evidence="9">The sequence shown here is derived from an EMBL/GenBank/DDBJ whole genome shotgun (WGS) entry which is preliminary data.</text>
</comment>
<keyword evidence="5" id="KW-0472">Membrane</keyword>
<dbReference type="InterPro" id="IPR041854">
    <property type="entry name" value="BFD-like_2Fe2S-bd_dom_sf"/>
</dbReference>
<evidence type="ECO:0000259" key="8">
    <source>
        <dbReference type="Pfam" id="PF18267"/>
    </source>
</evidence>
<dbReference type="InterPro" id="IPR036188">
    <property type="entry name" value="FAD/NAD-bd_sf"/>
</dbReference>
<dbReference type="PRINTS" id="PR00411">
    <property type="entry name" value="PNDRDTASEI"/>
</dbReference>
<organism evidence="9 10">
    <name type="scientific">Candidatus Macondimonas diazotrophica</name>
    <dbReference type="NCBI Taxonomy" id="2305248"/>
    <lineage>
        <taxon>Bacteria</taxon>
        <taxon>Pseudomonadati</taxon>
        <taxon>Pseudomonadota</taxon>
        <taxon>Gammaproteobacteria</taxon>
        <taxon>Chromatiales</taxon>
        <taxon>Ectothiorhodospiraceae</taxon>
        <taxon>Candidatus Macondimonas</taxon>
    </lineage>
</organism>
<evidence type="ECO:0000256" key="5">
    <source>
        <dbReference type="SAM" id="Phobius"/>
    </source>
</evidence>
<evidence type="ECO:0000256" key="4">
    <source>
        <dbReference type="ARBA" id="ARBA00022827"/>
    </source>
</evidence>
<dbReference type="InterPro" id="IPR007419">
    <property type="entry name" value="BFD-like_2Fe2S-bd_dom"/>
</dbReference>
<dbReference type="PANTHER" id="PTHR43429:SF3">
    <property type="entry name" value="NITRITE REDUCTASE [NAD(P)H]"/>
    <property type="match status" value="1"/>
</dbReference>
<evidence type="ECO:0000256" key="2">
    <source>
        <dbReference type="ARBA" id="ARBA00006442"/>
    </source>
</evidence>
<dbReference type="EMBL" id="SRIO01000010">
    <property type="protein sequence ID" value="TFZ82350.1"/>
    <property type="molecule type" value="Genomic_DNA"/>
</dbReference>
<keyword evidence="5" id="KW-1133">Transmembrane helix</keyword>
<dbReference type="AlphaFoldDB" id="A0A4Z0F947"/>
<dbReference type="Pfam" id="PF07992">
    <property type="entry name" value="Pyr_redox_2"/>
    <property type="match status" value="1"/>
</dbReference>
<evidence type="ECO:0000313" key="9">
    <source>
        <dbReference type="EMBL" id="TFZ82350.1"/>
    </source>
</evidence>
<name>A0A4Z0F947_9GAMM</name>
<evidence type="ECO:0000256" key="3">
    <source>
        <dbReference type="ARBA" id="ARBA00022630"/>
    </source>
</evidence>
<dbReference type="PRINTS" id="PR00368">
    <property type="entry name" value="FADPNR"/>
</dbReference>
<accession>A0A4Z0F947</accession>
<dbReference type="InterPro" id="IPR050260">
    <property type="entry name" value="FAD-bd_OxRdtase"/>
</dbReference>
<dbReference type="InterPro" id="IPR023753">
    <property type="entry name" value="FAD/NAD-binding_dom"/>
</dbReference>
<dbReference type="Gene3D" id="1.10.10.1100">
    <property type="entry name" value="BFD-like [2Fe-2S]-binding domain"/>
    <property type="match status" value="1"/>
</dbReference>
<dbReference type="Gene3D" id="3.30.390.30">
    <property type="match status" value="1"/>
</dbReference>
<feature type="transmembrane region" description="Helical" evidence="5">
    <location>
        <begin position="530"/>
        <end position="551"/>
    </location>
</feature>
<evidence type="ECO:0000259" key="7">
    <source>
        <dbReference type="Pfam" id="PF07992"/>
    </source>
</evidence>
<dbReference type="OrthoDB" id="9768666at2"/>
<gene>
    <name evidence="9" type="ORF">E4680_08915</name>
</gene>
<feature type="domain" description="BFD-like [2Fe-2S]-binding" evidence="6">
    <location>
        <begin position="430"/>
        <end position="476"/>
    </location>
</feature>
<feature type="transmembrane region" description="Helical" evidence="5">
    <location>
        <begin position="595"/>
        <end position="615"/>
    </location>
</feature>
<dbReference type="Proteomes" id="UP000297890">
    <property type="component" value="Unassembled WGS sequence"/>
</dbReference>
<feature type="transmembrane region" description="Helical" evidence="5">
    <location>
        <begin position="563"/>
        <end position="583"/>
    </location>
</feature>
<dbReference type="Pfam" id="PF18267">
    <property type="entry name" value="Rubredoxin_C"/>
    <property type="match status" value="1"/>
</dbReference>
<keyword evidence="10" id="KW-1185">Reference proteome</keyword>
<protein>
    <submittedName>
        <fullName evidence="9">NAD(P)/FAD-dependent oxidoreductase</fullName>
    </submittedName>
</protein>
<comment type="cofactor">
    <cofactor evidence="1">
        <name>FAD</name>
        <dbReference type="ChEBI" id="CHEBI:57692"/>
    </cofactor>
</comment>